<feature type="transmembrane region" description="Helical" evidence="6">
    <location>
        <begin position="415"/>
        <end position="435"/>
    </location>
</feature>
<feature type="transmembrane region" description="Helical" evidence="6">
    <location>
        <begin position="586"/>
        <end position="612"/>
    </location>
</feature>
<dbReference type="Proteomes" id="UP001322785">
    <property type="component" value="Plasmid pRinCIP108029d"/>
</dbReference>
<evidence type="ECO:0000313" key="8">
    <source>
        <dbReference type="EMBL" id="WRW39370.1"/>
    </source>
</evidence>
<protein>
    <submittedName>
        <fullName evidence="8">ABC transporter permease</fullName>
    </submittedName>
</protein>
<evidence type="ECO:0000256" key="4">
    <source>
        <dbReference type="ARBA" id="ARBA00022989"/>
    </source>
</evidence>
<keyword evidence="3 6" id="KW-0812">Transmembrane</keyword>
<dbReference type="PANTHER" id="PTHR30294">
    <property type="entry name" value="MEMBRANE COMPONENT OF ABC TRANSPORTER YHHJ-RELATED"/>
    <property type="match status" value="1"/>
</dbReference>
<evidence type="ECO:0000259" key="7">
    <source>
        <dbReference type="Pfam" id="PF12698"/>
    </source>
</evidence>
<evidence type="ECO:0000256" key="2">
    <source>
        <dbReference type="ARBA" id="ARBA00022475"/>
    </source>
</evidence>
<organism evidence="8 9">
    <name type="scientific">Rhizobium indigoferae</name>
    <dbReference type="NCBI Taxonomy" id="158891"/>
    <lineage>
        <taxon>Bacteria</taxon>
        <taxon>Pseudomonadati</taxon>
        <taxon>Pseudomonadota</taxon>
        <taxon>Alphaproteobacteria</taxon>
        <taxon>Hyphomicrobiales</taxon>
        <taxon>Rhizobiaceae</taxon>
        <taxon>Rhizobium/Agrobacterium group</taxon>
        <taxon>Rhizobium</taxon>
    </lineage>
</organism>
<evidence type="ECO:0000256" key="3">
    <source>
        <dbReference type="ARBA" id="ARBA00022692"/>
    </source>
</evidence>
<keyword evidence="8" id="KW-0614">Plasmid</keyword>
<keyword evidence="2" id="KW-1003">Cell membrane</keyword>
<evidence type="ECO:0000256" key="1">
    <source>
        <dbReference type="ARBA" id="ARBA00004651"/>
    </source>
</evidence>
<reference evidence="8 9" key="1">
    <citation type="submission" date="2023-12" db="EMBL/GenBank/DDBJ databases">
        <authorList>
            <person name="Menendez E."/>
            <person name="Kaur S."/>
            <person name="Flores-Felix J.D."/>
            <person name="diCenzo G.C."/>
            <person name="Peix A."/>
            <person name="Velazquez E."/>
        </authorList>
    </citation>
    <scope>NUCLEOTIDE SEQUENCE [LARGE SCALE GENOMIC DNA]</scope>
    <source>
        <strain evidence="8 9">CIP 108029</strain>
        <plasmid evidence="8 9">pRinCIP108029d</plasmid>
    </source>
</reference>
<dbReference type="RefSeq" id="WP_246288802.1">
    <property type="nucleotide sequence ID" value="NZ_BSOQ01000008.1"/>
</dbReference>
<geneLocation type="plasmid" evidence="8 9">
    <name>pRinCIP108029d</name>
</geneLocation>
<feature type="transmembrane region" description="Helical" evidence="6">
    <location>
        <begin position="31"/>
        <end position="56"/>
    </location>
</feature>
<keyword evidence="4 6" id="KW-1133">Transmembrane helix</keyword>
<evidence type="ECO:0000256" key="6">
    <source>
        <dbReference type="SAM" id="Phobius"/>
    </source>
</evidence>
<gene>
    <name evidence="8" type="ORF">U5G49_006444</name>
</gene>
<dbReference type="InterPro" id="IPR051449">
    <property type="entry name" value="ABC-2_transporter_component"/>
</dbReference>
<comment type="subcellular location">
    <subcellularLocation>
        <location evidence="1">Cell membrane</location>
        <topology evidence="1">Multi-pass membrane protein</topology>
    </subcellularLocation>
</comment>
<feature type="domain" description="ABC-2 type transporter transmembrane" evidence="7">
    <location>
        <begin position="33"/>
        <end position="378"/>
    </location>
</feature>
<feature type="transmembrane region" description="Helical" evidence="6">
    <location>
        <begin position="633"/>
        <end position="655"/>
    </location>
</feature>
<evidence type="ECO:0000313" key="9">
    <source>
        <dbReference type="Proteomes" id="UP001322785"/>
    </source>
</evidence>
<feature type="domain" description="ABC-2 type transporter transmembrane" evidence="7">
    <location>
        <begin position="424"/>
        <end position="770"/>
    </location>
</feature>
<dbReference type="Gene3D" id="3.40.1710.10">
    <property type="entry name" value="abc type-2 transporter like domain"/>
    <property type="match status" value="2"/>
</dbReference>
<proteinExistence type="predicted"/>
<dbReference type="EMBL" id="CP140637">
    <property type="protein sequence ID" value="WRW39370.1"/>
    <property type="molecule type" value="Genomic_DNA"/>
</dbReference>
<sequence>MGREPLMPRPVAPRLLSVATREVGWIWRDRVALLLVLAIPLIAFLILTATFSNAVVRDLRVDVVDMDHSDTSLRFIQTIDAAPSVAVTRRSSDLNGAMHSIRSGSAIAAVFIPENFERDIRASKRPQIVIFYNKQYFSPGNIASGGLQAAIAAATAALPRQPGDGGGYHPGPLVTEQYVLTNPALNYVQFLLRAILPTVLHVLTAIAGGYAVGSEFSSRNVRTWLNVAGGSPLTALVGKLAPYFGIFILMMVLGLGIIHGLNQIPFRGDAVLMGASACLLVIAYLSLGALLQLLVRNLPLGLSLTGIICSPAFGFAGVGFPALAMNGFARVWGNILPLRWYVQILFDQAARGVPAHDSVGAFMALAALALVYFLLSWLRLIGIARGPDRAARAVAPLALSRPGIGGAFSAEYMRVISDSSVFGLIVLAPLIYGVFYPQPYLGQLVRKIPVAVVDNDSTNLSRTLIQMLDADEATQVVARPDTLEAAQAALARREVFGIVGIPEGTQRDVLKGVGARLPIYVDSAYFLLYNRTLQGITEAAATVSADVAAGSARADGSLYRAALVRDSPVEILNQPLFNPTGGYASYVVPAAFILILQQTLLMGSASLGGLAFEQGGTSARRGRGRPTAVLGQALAHLLLVLPGFALYLIILPRIYGFSTNGRFLNMLALAIPFILSVSFLGQFGGCWFKRRETAVLLFIAISLPLFFQVGVAWPIEAIPNAIRIASYVLPSTWAIDGLVRINQMGASLVDVRSNWQSLWMLAIVYAALAMASAWWATRRSGGQDEA</sequence>
<dbReference type="Pfam" id="PF12698">
    <property type="entry name" value="ABC2_membrane_3"/>
    <property type="match status" value="2"/>
</dbReference>
<dbReference type="PANTHER" id="PTHR30294:SF46">
    <property type="entry name" value="ABC TRANSPORTER PERMEASE"/>
    <property type="match status" value="1"/>
</dbReference>
<feature type="transmembrane region" description="Helical" evidence="6">
    <location>
        <begin position="240"/>
        <end position="258"/>
    </location>
</feature>
<feature type="transmembrane region" description="Helical" evidence="6">
    <location>
        <begin position="758"/>
        <end position="777"/>
    </location>
</feature>
<accession>A0ABZ1DT15</accession>
<feature type="transmembrane region" description="Helical" evidence="6">
    <location>
        <begin position="667"/>
        <end position="688"/>
    </location>
</feature>
<feature type="transmembrane region" description="Helical" evidence="6">
    <location>
        <begin position="300"/>
        <end position="320"/>
    </location>
</feature>
<keyword evidence="9" id="KW-1185">Reference proteome</keyword>
<name>A0ABZ1DT15_9HYPH</name>
<feature type="transmembrane region" description="Helical" evidence="6">
    <location>
        <begin position="190"/>
        <end position="212"/>
    </location>
</feature>
<feature type="transmembrane region" description="Helical" evidence="6">
    <location>
        <begin position="358"/>
        <end position="380"/>
    </location>
</feature>
<evidence type="ECO:0000256" key="5">
    <source>
        <dbReference type="ARBA" id="ARBA00023136"/>
    </source>
</evidence>
<feature type="transmembrane region" description="Helical" evidence="6">
    <location>
        <begin position="695"/>
        <end position="715"/>
    </location>
</feature>
<feature type="transmembrane region" description="Helical" evidence="6">
    <location>
        <begin position="270"/>
        <end position="294"/>
    </location>
</feature>
<keyword evidence="5 6" id="KW-0472">Membrane</keyword>
<dbReference type="InterPro" id="IPR013525">
    <property type="entry name" value="ABC2_TM"/>
</dbReference>